<keyword evidence="4" id="KW-1185">Reference proteome</keyword>
<dbReference type="VEuPathDB" id="FungiDB:PTTG_29628"/>
<evidence type="ECO:0000313" key="4">
    <source>
        <dbReference type="Proteomes" id="UP000005240"/>
    </source>
</evidence>
<dbReference type="Proteomes" id="UP000005240">
    <property type="component" value="Unassembled WGS sequence"/>
</dbReference>
<dbReference type="AlphaFoldDB" id="A0A180G3H7"/>
<feature type="region of interest" description="Disordered" evidence="1">
    <location>
        <begin position="132"/>
        <end position="227"/>
    </location>
</feature>
<reference evidence="3" key="4">
    <citation type="submission" date="2025-05" db="UniProtKB">
        <authorList>
            <consortium name="EnsemblFungi"/>
        </authorList>
    </citation>
    <scope>IDENTIFICATION</scope>
    <source>
        <strain evidence="3">isolate 1-1 / race 1 (BBBD)</strain>
    </source>
</reference>
<dbReference type="OrthoDB" id="2513590at2759"/>
<dbReference type="EMBL" id="ADAS02000659">
    <property type="protein sequence ID" value="OAV86992.1"/>
    <property type="molecule type" value="Genomic_DNA"/>
</dbReference>
<feature type="compositionally biased region" description="Low complexity" evidence="1">
    <location>
        <begin position="151"/>
        <end position="165"/>
    </location>
</feature>
<feature type="region of interest" description="Disordered" evidence="1">
    <location>
        <begin position="76"/>
        <end position="98"/>
    </location>
</feature>
<feature type="region of interest" description="Disordered" evidence="1">
    <location>
        <begin position="1"/>
        <end position="52"/>
    </location>
</feature>
<name>A0A180G3H7_PUCT1</name>
<reference evidence="2" key="2">
    <citation type="submission" date="2016-05" db="EMBL/GenBank/DDBJ databases">
        <title>Comparative analysis highlights variable genome content of wheat rusts and divergence of the mating loci.</title>
        <authorList>
            <person name="Cuomo C.A."/>
            <person name="Bakkeren G."/>
            <person name="Szabo L."/>
            <person name="Khalil H."/>
            <person name="Joly D."/>
            <person name="Goldberg J."/>
            <person name="Young S."/>
            <person name="Zeng Q."/>
            <person name="Fellers J."/>
        </authorList>
    </citation>
    <scope>NUCLEOTIDE SEQUENCE [LARGE SCALE GENOMIC DNA]</scope>
    <source>
        <strain evidence="2">1-1 BBBD Race 1</strain>
    </source>
</reference>
<proteinExistence type="predicted"/>
<reference evidence="2" key="1">
    <citation type="submission" date="2009-11" db="EMBL/GenBank/DDBJ databases">
        <authorList>
            <consortium name="The Broad Institute Genome Sequencing Platform"/>
            <person name="Ward D."/>
            <person name="Feldgarden M."/>
            <person name="Earl A."/>
            <person name="Young S.K."/>
            <person name="Zeng Q."/>
            <person name="Koehrsen M."/>
            <person name="Alvarado L."/>
            <person name="Berlin A."/>
            <person name="Bochicchio J."/>
            <person name="Borenstein D."/>
            <person name="Chapman S.B."/>
            <person name="Chen Z."/>
            <person name="Engels R."/>
            <person name="Freedman E."/>
            <person name="Gellesch M."/>
            <person name="Goldberg J."/>
            <person name="Griggs A."/>
            <person name="Gujja S."/>
            <person name="Heilman E."/>
            <person name="Heiman D."/>
            <person name="Hepburn T."/>
            <person name="Howarth C."/>
            <person name="Jen D."/>
            <person name="Larson L."/>
            <person name="Lewis B."/>
            <person name="Mehta T."/>
            <person name="Park D."/>
            <person name="Pearson M."/>
            <person name="Roberts A."/>
            <person name="Saif S."/>
            <person name="Shea T."/>
            <person name="Shenoy N."/>
            <person name="Sisk P."/>
            <person name="Stolte C."/>
            <person name="Sykes S."/>
            <person name="Thomson T."/>
            <person name="Walk T."/>
            <person name="White J."/>
            <person name="Yandava C."/>
            <person name="Izard J."/>
            <person name="Baranova O.V."/>
            <person name="Blanton J.M."/>
            <person name="Tanner A.C."/>
            <person name="Dewhirst F.E."/>
            <person name="Haas B."/>
            <person name="Nusbaum C."/>
            <person name="Birren B."/>
        </authorList>
    </citation>
    <scope>NUCLEOTIDE SEQUENCE [LARGE SCALE GENOMIC DNA]</scope>
    <source>
        <strain evidence="2">1-1 BBBD Race 1</strain>
    </source>
</reference>
<sequence>MSTLLSDHELGIPQTQNTMPNKPTAESGAYSYNHYHGQYSMPHPAGPQSGYNQYTQVQHGQYQYHQDYRSQQLYNSSISSSQPSHPPPSRFENTPNFSHLPYSDNSRCASNSNSSCWGNSLNSISGVNPHQNPDLLWSQHPFPVSAPAQQSNVSNSAPSNNLANPRPNPVPVVAQSQGKNKRKQTINSKEDDILNDCARPTTSDDCEIDNNNDGEPPSTSYDIPLPPPDNIGKLSEILTIITTTEMANLPENVHPRIDDSSDSDNDHRSDKIRITKLRRDNWPEWNKSFKHLITGRGDEEVFDPIWCEQHKLEKRFRKKTSNAYTLLELCVSADLQSVVQSVDTFSKAMEGLALACGERSLIKLGDKIYSLTHFDYVPGTSIADHISKFQSMYTSLKSAQISIPNTKVDTAMAGIFFLKSFRFDDTLTGLIQTLYDMDPFTFEKIAIRMNAEHNRIEQARSIGSSSINALSSKPFVRPNKEKFKAVDKKF</sequence>
<protein>
    <submittedName>
        <fullName evidence="2 3">Uncharacterized protein</fullName>
    </submittedName>
</protein>
<dbReference type="EnsemblFungi" id="PTTG_29628-t43_1">
    <property type="protein sequence ID" value="PTTG_29628-t43_1-p1"/>
    <property type="gene ID" value="PTTG_29628"/>
</dbReference>
<feature type="compositionally biased region" description="Basic and acidic residues" evidence="1">
    <location>
        <begin position="1"/>
        <end position="10"/>
    </location>
</feature>
<accession>A0A180G3H7</accession>
<evidence type="ECO:0000256" key="1">
    <source>
        <dbReference type="SAM" id="MobiDB-lite"/>
    </source>
</evidence>
<gene>
    <name evidence="2" type="ORF">PTTG_29628</name>
</gene>
<reference evidence="3 4" key="3">
    <citation type="journal article" date="2017" name="G3 (Bethesda)">
        <title>Comparative analysis highlights variable genome content of wheat rusts and divergence of the mating loci.</title>
        <authorList>
            <person name="Cuomo C.A."/>
            <person name="Bakkeren G."/>
            <person name="Khalil H.B."/>
            <person name="Panwar V."/>
            <person name="Joly D."/>
            <person name="Linning R."/>
            <person name="Sakthikumar S."/>
            <person name="Song X."/>
            <person name="Adiconis X."/>
            <person name="Fan L."/>
            <person name="Goldberg J.M."/>
            <person name="Levin J.Z."/>
            <person name="Young S."/>
            <person name="Zeng Q."/>
            <person name="Anikster Y."/>
            <person name="Bruce M."/>
            <person name="Wang M."/>
            <person name="Yin C."/>
            <person name="McCallum B."/>
            <person name="Szabo L.J."/>
            <person name="Hulbert S."/>
            <person name="Chen X."/>
            <person name="Fellers J.P."/>
        </authorList>
    </citation>
    <scope>NUCLEOTIDE SEQUENCE</scope>
    <source>
        <strain evidence="4">Isolate 1-1 / race 1 (BBBD)</strain>
        <strain evidence="3">isolate 1-1 / race 1 (BBBD)</strain>
    </source>
</reference>
<organism evidence="2">
    <name type="scientific">Puccinia triticina (isolate 1-1 / race 1 (BBBD))</name>
    <name type="common">Brown leaf rust fungus</name>
    <dbReference type="NCBI Taxonomy" id="630390"/>
    <lineage>
        <taxon>Eukaryota</taxon>
        <taxon>Fungi</taxon>
        <taxon>Dikarya</taxon>
        <taxon>Basidiomycota</taxon>
        <taxon>Pucciniomycotina</taxon>
        <taxon>Pucciniomycetes</taxon>
        <taxon>Pucciniales</taxon>
        <taxon>Pucciniaceae</taxon>
        <taxon>Puccinia</taxon>
    </lineage>
</organism>
<evidence type="ECO:0000313" key="3">
    <source>
        <dbReference type="EnsemblFungi" id="PTTG_29628-t43_1-p1"/>
    </source>
</evidence>
<evidence type="ECO:0000313" key="2">
    <source>
        <dbReference type="EMBL" id="OAV86992.1"/>
    </source>
</evidence>